<dbReference type="InterPro" id="IPR036249">
    <property type="entry name" value="Thioredoxin-like_sf"/>
</dbReference>
<keyword evidence="2" id="KW-1185">Reference proteome</keyword>
<dbReference type="Pfam" id="PF13911">
    <property type="entry name" value="AhpC-TSA_2"/>
    <property type="match status" value="1"/>
</dbReference>
<organism evidence="1 2">
    <name type="scientific">Pseudonocardia thermophila</name>
    <dbReference type="NCBI Taxonomy" id="1848"/>
    <lineage>
        <taxon>Bacteria</taxon>
        <taxon>Bacillati</taxon>
        <taxon>Actinomycetota</taxon>
        <taxon>Actinomycetes</taxon>
        <taxon>Pseudonocardiales</taxon>
        <taxon>Pseudonocardiaceae</taxon>
        <taxon>Pseudonocardia</taxon>
    </lineage>
</organism>
<evidence type="ECO:0000313" key="1">
    <source>
        <dbReference type="EMBL" id="SHJ97878.1"/>
    </source>
</evidence>
<gene>
    <name evidence="1" type="ORF">SAMN05443637_101399</name>
</gene>
<sequence>MPITTVPARTLITVTGARIPVPDPDRLVHLQFRRFAGCPVCHLHLRSVVRRLDEIEAAGIREVVLFHSRADALLPYTADLPLDVVADPERRLYREFGVEHGLRSLLDPRGWRAIARAVRHEVRAIGDGRPAPPLRPDGGRLGLPADYLVAPDGRVLASKLGAHVDDRWSVDELLALVPEATRDRS</sequence>
<dbReference type="Proteomes" id="UP000184363">
    <property type="component" value="Unassembled WGS sequence"/>
</dbReference>
<reference evidence="1 2" key="1">
    <citation type="submission" date="2016-11" db="EMBL/GenBank/DDBJ databases">
        <authorList>
            <person name="Jaros S."/>
            <person name="Januszkiewicz K."/>
            <person name="Wedrychowicz H."/>
        </authorList>
    </citation>
    <scope>NUCLEOTIDE SEQUENCE [LARGE SCALE GENOMIC DNA]</scope>
    <source>
        <strain evidence="1 2">DSM 43832</strain>
    </source>
</reference>
<dbReference type="Gene3D" id="3.40.30.10">
    <property type="entry name" value="Glutaredoxin"/>
    <property type="match status" value="1"/>
</dbReference>
<dbReference type="SUPFAM" id="SSF52833">
    <property type="entry name" value="Thioredoxin-like"/>
    <property type="match status" value="1"/>
</dbReference>
<dbReference type="OrthoDB" id="9809746at2"/>
<name>A0A1M6NQD7_PSETH</name>
<dbReference type="AlphaFoldDB" id="A0A1M6NQD7"/>
<dbReference type="STRING" id="1848.SAMN05443637_101399"/>
<dbReference type="InterPro" id="IPR032801">
    <property type="entry name" value="PXL2A/B/C"/>
</dbReference>
<proteinExistence type="predicted"/>
<accession>A0A1M6NQD7</accession>
<dbReference type="RefSeq" id="WP_073455053.1">
    <property type="nucleotide sequence ID" value="NZ_CALGVN010000012.1"/>
</dbReference>
<dbReference type="EMBL" id="FRAP01000001">
    <property type="protein sequence ID" value="SHJ97878.1"/>
    <property type="molecule type" value="Genomic_DNA"/>
</dbReference>
<dbReference type="CDD" id="cd02970">
    <property type="entry name" value="PRX_like2"/>
    <property type="match status" value="1"/>
</dbReference>
<evidence type="ECO:0000313" key="2">
    <source>
        <dbReference type="Proteomes" id="UP000184363"/>
    </source>
</evidence>
<protein>
    <submittedName>
        <fullName evidence="1">AhpC/TSA family protein</fullName>
    </submittedName>
</protein>